<dbReference type="EMBL" id="CAJJDM010000041">
    <property type="protein sequence ID" value="CAD8068136.1"/>
    <property type="molecule type" value="Genomic_DNA"/>
</dbReference>
<protein>
    <recommendedName>
        <fullName evidence="1">Jacalin-type lectin domain-containing protein</fullName>
    </recommendedName>
</protein>
<name>A0A8S1LTK4_PARPR</name>
<feature type="domain" description="Jacalin-type lectin" evidence="1">
    <location>
        <begin position="37"/>
        <end position="147"/>
    </location>
</feature>
<sequence length="281" mass="32535">MLNKIPSQISFGTDQQSSYKFDDQLSIRTGNFKIAGFKIYLQDNIICGIAIIYLNIGIGRKIIFTDTYQNRKYNNQYEFDIASNDYIQVIFGHYDQKINQLGIITYSGKQEIFGIDQGKSFNYMFMGHTFTGCNGTFTLNSIQTLGFQVQQLPKDYIQQNLHPLLEIFYPSIENNHIQNIEQMNTRQLNLSEFTILNKSGRQDNNQKNQNELLESELIKQLEYQKFDYFNLPFKETQQQNTRFVSNNNQKKNQQGSATPDLQSVGVGIKIGIGLFKLITHH</sequence>
<dbReference type="Proteomes" id="UP000688137">
    <property type="component" value="Unassembled WGS sequence"/>
</dbReference>
<dbReference type="Pfam" id="PF01419">
    <property type="entry name" value="Jacalin"/>
    <property type="match status" value="1"/>
</dbReference>
<dbReference type="AlphaFoldDB" id="A0A8S1LTK4"/>
<gene>
    <name evidence="2" type="ORF">PPRIM_AZ9-3.1.T0420001</name>
</gene>
<accession>A0A8S1LTK4</accession>
<reference evidence="2" key="1">
    <citation type="submission" date="2021-01" db="EMBL/GenBank/DDBJ databases">
        <authorList>
            <consortium name="Genoscope - CEA"/>
            <person name="William W."/>
        </authorList>
    </citation>
    <scope>NUCLEOTIDE SEQUENCE</scope>
</reference>
<dbReference type="InterPro" id="IPR001229">
    <property type="entry name" value="Jacalin-like_lectin_dom"/>
</dbReference>
<proteinExistence type="predicted"/>
<evidence type="ECO:0000313" key="3">
    <source>
        <dbReference type="Proteomes" id="UP000688137"/>
    </source>
</evidence>
<keyword evidence="3" id="KW-1185">Reference proteome</keyword>
<comment type="caution">
    <text evidence="2">The sequence shown here is derived from an EMBL/GenBank/DDBJ whole genome shotgun (WGS) entry which is preliminary data.</text>
</comment>
<evidence type="ECO:0000313" key="2">
    <source>
        <dbReference type="EMBL" id="CAD8068136.1"/>
    </source>
</evidence>
<organism evidence="2 3">
    <name type="scientific">Paramecium primaurelia</name>
    <dbReference type="NCBI Taxonomy" id="5886"/>
    <lineage>
        <taxon>Eukaryota</taxon>
        <taxon>Sar</taxon>
        <taxon>Alveolata</taxon>
        <taxon>Ciliophora</taxon>
        <taxon>Intramacronucleata</taxon>
        <taxon>Oligohymenophorea</taxon>
        <taxon>Peniculida</taxon>
        <taxon>Parameciidae</taxon>
        <taxon>Paramecium</taxon>
    </lineage>
</organism>
<evidence type="ECO:0000259" key="1">
    <source>
        <dbReference type="Pfam" id="PF01419"/>
    </source>
</evidence>